<name>A0ABY5MK04_9HYPH</name>
<reference evidence="1 2" key="1">
    <citation type="submission" date="2018-07" db="EMBL/GenBank/DDBJ databases">
        <title>Genome sequence of Nitratireductor thuwali#1536.</title>
        <authorList>
            <person name="Michoud G."/>
            <person name="Merlino G."/>
            <person name="Sefrji F.O."/>
            <person name="Daffonchio D."/>
        </authorList>
    </citation>
    <scope>NUCLEOTIDE SEQUENCE [LARGE SCALE GENOMIC DNA]</scope>
    <source>
        <strain evidence="2">Nit1536</strain>
    </source>
</reference>
<dbReference type="EMBL" id="CP030941">
    <property type="protein sequence ID" value="UUP18334.1"/>
    <property type="molecule type" value="Genomic_DNA"/>
</dbReference>
<organism evidence="1 2">
    <name type="scientific">Nitratireductor thuwali</name>
    <dbReference type="NCBI Taxonomy" id="2267699"/>
    <lineage>
        <taxon>Bacteria</taxon>
        <taxon>Pseudomonadati</taxon>
        <taxon>Pseudomonadota</taxon>
        <taxon>Alphaproteobacteria</taxon>
        <taxon>Hyphomicrobiales</taxon>
        <taxon>Phyllobacteriaceae</taxon>
        <taxon>Nitratireductor</taxon>
    </lineage>
</organism>
<protein>
    <submittedName>
        <fullName evidence="1">Uncharacterized protein</fullName>
    </submittedName>
</protein>
<evidence type="ECO:0000313" key="1">
    <source>
        <dbReference type="EMBL" id="UUP18334.1"/>
    </source>
</evidence>
<evidence type="ECO:0000313" key="2">
    <source>
        <dbReference type="Proteomes" id="UP001342418"/>
    </source>
</evidence>
<proteinExistence type="predicted"/>
<dbReference type="Proteomes" id="UP001342418">
    <property type="component" value="Chromosome"/>
</dbReference>
<sequence length="190" mass="20667">MTANRYPYLVSPDPFVRELVARIDRGFPKAAAVMAQAIGMVCGDAERPIRFLRNPASKAAFLVGCCAEEVATLAGNLPSREGRIFLRETIEQLKRHARPLKAKRISPDFRRLVADYRGNPTGMRLKTACYMLRVNGMHQLEEVLIADPVASLSIEVTVVIDGVAGTLLDTMSHPLAGTGAAPAPVRNRTG</sequence>
<keyword evidence="2" id="KW-1185">Reference proteome</keyword>
<gene>
    <name evidence="1" type="ORF">NTH_02814</name>
</gene>
<dbReference type="RefSeq" id="WP_338530578.1">
    <property type="nucleotide sequence ID" value="NZ_CP030941.1"/>
</dbReference>
<accession>A0ABY5MK04</accession>